<accession>A0A5B7GK00</accession>
<reference evidence="2 3" key="1">
    <citation type="submission" date="2019-05" db="EMBL/GenBank/DDBJ databases">
        <title>Another draft genome of Portunus trituberculatus and its Hox gene families provides insights of decapod evolution.</title>
        <authorList>
            <person name="Jeong J.-H."/>
            <person name="Song I."/>
            <person name="Kim S."/>
            <person name="Choi T."/>
            <person name="Kim D."/>
            <person name="Ryu S."/>
            <person name="Kim W."/>
        </authorList>
    </citation>
    <scope>NUCLEOTIDE SEQUENCE [LARGE SCALE GENOMIC DNA]</scope>
    <source>
        <tissue evidence="2">Muscle</tissue>
    </source>
</reference>
<evidence type="ECO:0000256" key="1">
    <source>
        <dbReference type="SAM" id="MobiDB-lite"/>
    </source>
</evidence>
<sequence length="88" mass="8994">MLSSPTRKSCGFPRPAAMKGQAAAPRPIPFHKGVSPSEDFSSLAGHHGTLQATSHPHNTGVTPAKGNNAAPHGSNMTLGKSAASARRV</sequence>
<gene>
    <name evidence="2" type="ORF">E2C01_050820</name>
</gene>
<organism evidence="2 3">
    <name type="scientific">Portunus trituberculatus</name>
    <name type="common">Swimming crab</name>
    <name type="synonym">Neptunus trituberculatus</name>
    <dbReference type="NCBI Taxonomy" id="210409"/>
    <lineage>
        <taxon>Eukaryota</taxon>
        <taxon>Metazoa</taxon>
        <taxon>Ecdysozoa</taxon>
        <taxon>Arthropoda</taxon>
        <taxon>Crustacea</taxon>
        <taxon>Multicrustacea</taxon>
        <taxon>Malacostraca</taxon>
        <taxon>Eumalacostraca</taxon>
        <taxon>Eucarida</taxon>
        <taxon>Decapoda</taxon>
        <taxon>Pleocyemata</taxon>
        <taxon>Brachyura</taxon>
        <taxon>Eubrachyura</taxon>
        <taxon>Portunoidea</taxon>
        <taxon>Portunidae</taxon>
        <taxon>Portuninae</taxon>
        <taxon>Portunus</taxon>
    </lineage>
</organism>
<proteinExistence type="predicted"/>
<dbReference type="AlphaFoldDB" id="A0A5B7GK00"/>
<protein>
    <submittedName>
        <fullName evidence="2">Uncharacterized protein</fullName>
    </submittedName>
</protein>
<dbReference type="EMBL" id="VSRR010014303">
    <property type="protein sequence ID" value="MPC56854.1"/>
    <property type="molecule type" value="Genomic_DNA"/>
</dbReference>
<name>A0A5B7GK00_PORTR</name>
<comment type="caution">
    <text evidence="2">The sequence shown here is derived from an EMBL/GenBank/DDBJ whole genome shotgun (WGS) entry which is preliminary data.</text>
</comment>
<feature type="region of interest" description="Disordered" evidence="1">
    <location>
        <begin position="1"/>
        <end position="88"/>
    </location>
</feature>
<dbReference type="Proteomes" id="UP000324222">
    <property type="component" value="Unassembled WGS sequence"/>
</dbReference>
<keyword evidence="3" id="KW-1185">Reference proteome</keyword>
<evidence type="ECO:0000313" key="3">
    <source>
        <dbReference type="Proteomes" id="UP000324222"/>
    </source>
</evidence>
<feature type="compositionally biased region" description="Polar residues" evidence="1">
    <location>
        <begin position="50"/>
        <end position="61"/>
    </location>
</feature>
<evidence type="ECO:0000313" key="2">
    <source>
        <dbReference type="EMBL" id="MPC56854.1"/>
    </source>
</evidence>